<proteinExistence type="predicted"/>
<dbReference type="Proteomes" id="UP001597063">
    <property type="component" value="Unassembled WGS sequence"/>
</dbReference>
<feature type="compositionally biased region" description="Basic and acidic residues" evidence="1">
    <location>
        <begin position="332"/>
        <end position="352"/>
    </location>
</feature>
<evidence type="ECO:0000313" key="2">
    <source>
        <dbReference type="EMBL" id="MFD0684575.1"/>
    </source>
</evidence>
<reference evidence="3" key="1">
    <citation type="journal article" date="2019" name="Int. J. Syst. Evol. Microbiol.">
        <title>The Global Catalogue of Microorganisms (GCM) 10K type strain sequencing project: providing services to taxonomists for standard genome sequencing and annotation.</title>
        <authorList>
            <consortium name="The Broad Institute Genomics Platform"/>
            <consortium name="The Broad Institute Genome Sequencing Center for Infectious Disease"/>
            <person name="Wu L."/>
            <person name="Ma J."/>
        </authorList>
    </citation>
    <scope>NUCLEOTIDE SEQUENCE [LARGE SCALE GENOMIC DNA]</scope>
    <source>
        <strain evidence="3">JCM 9371</strain>
    </source>
</reference>
<accession>A0ABW2XG39</accession>
<evidence type="ECO:0000256" key="1">
    <source>
        <dbReference type="SAM" id="MobiDB-lite"/>
    </source>
</evidence>
<organism evidence="2 3">
    <name type="scientific">Actinomadura fibrosa</name>
    <dbReference type="NCBI Taxonomy" id="111802"/>
    <lineage>
        <taxon>Bacteria</taxon>
        <taxon>Bacillati</taxon>
        <taxon>Actinomycetota</taxon>
        <taxon>Actinomycetes</taxon>
        <taxon>Streptosporangiales</taxon>
        <taxon>Thermomonosporaceae</taxon>
        <taxon>Actinomadura</taxon>
    </lineage>
</organism>
<protein>
    <submittedName>
        <fullName evidence="2">Uncharacterized protein</fullName>
    </submittedName>
</protein>
<dbReference type="RefSeq" id="WP_131756571.1">
    <property type="nucleotide sequence ID" value="NZ_CAACUY010000018.1"/>
</dbReference>
<keyword evidence="3" id="KW-1185">Reference proteome</keyword>
<comment type="caution">
    <text evidence="2">The sequence shown here is derived from an EMBL/GenBank/DDBJ whole genome shotgun (WGS) entry which is preliminary data.</text>
</comment>
<feature type="compositionally biased region" description="Basic residues" evidence="1">
    <location>
        <begin position="363"/>
        <end position="372"/>
    </location>
</feature>
<sequence length="372" mass="39237">MDIRLAARTGGAQTVRMALGAGQEVGYGLQGAAAVPERAHERGVTYPGTWQDTDLTCDLGSGGVKETLVLRSAKAPTTFTFPLALKGLSVKVADGHVVFTDAAGHTKAMVPAGFMNDSAVRPTTSTRVAYSLVTADGVPALRVDLDRGWLADPARAFPIKVDPSVEINTAGTSMTVTGSGQVGGGQDLAIGSHSAAYLGFPNLDDRLKNHKIFGASLWMVDYYSATCRFRLASVRPVTQAWQGQFGFSYPGPSVGSVIARTSFSYGHIELGATKSQCPTKAVTYNLGKGGRDLIQRPAGHPSSISPGPKVIISPDGSPHTTNPANGPPGPFRVEREFAIGHRRADPRLDKAVRSGCRCPGGRRLGRSQQRRA</sequence>
<feature type="region of interest" description="Disordered" evidence="1">
    <location>
        <begin position="296"/>
        <end position="372"/>
    </location>
</feature>
<gene>
    <name evidence="2" type="ORF">ACFQZM_08715</name>
</gene>
<evidence type="ECO:0000313" key="3">
    <source>
        <dbReference type="Proteomes" id="UP001597063"/>
    </source>
</evidence>
<name>A0ABW2XG39_9ACTN</name>
<dbReference type="EMBL" id="JBHTGP010000003">
    <property type="protein sequence ID" value="MFD0684575.1"/>
    <property type="molecule type" value="Genomic_DNA"/>
</dbReference>